<evidence type="ECO:0000256" key="7">
    <source>
        <dbReference type="SAM" id="SignalP"/>
    </source>
</evidence>
<dbReference type="CDD" id="cd13856">
    <property type="entry name" value="CuRO_1_Tv-LCC_like"/>
    <property type="match status" value="1"/>
</dbReference>
<dbReference type="RefSeq" id="XP_007387673.1">
    <property type="nucleotide sequence ID" value="XM_007387611.1"/>
</dbReference>
<dbReference type="OMA" id="PCHETEP"/>
<dbReference type="InterPro" id="IPR001117">
    <property type="entry name" value="Cu-oxidase_2nd"/>
</dbReference>
<dbReference type="Pfam" id="PF07732">
    <property type="entry name" value="Cu-oxidase_3"/>
    <property type="match status" value="1"/>
</dbReference>
<dbReference type="SMR" id="R7S4G7"/>
<evidence type="ECO:0000256" key="5">
    <source>
        <dbReference type="ARBA" id="ARBA00023157"/>
    </source>
</evidence>
<dbReference type="GO" id="GO:0016491">
    <property type="term" value="F:oxidoreductase activity"/>
    <property type="evidence" value="ECO:0007669"/>
    <property type="project" value="UniProtKB-KW"/>
</dbReference>
<dbReference type="GeneID" id="18886492"/>
<feature type="domain" description="Plastocyanin-like" evidence="9">
    <location>
        <begin position="382"/>
        <end position="505"/>
    </location>
</feature>
<evidence type="ECO:0000256" key="4">
    <source>
        <dbReference type="ARBA" id="ARBA00023008"/>
    </source>
</evidence>
<evidence type="ECO:0000259" key="9">
    <source>
        <dbReference type="Pfam" id="PF07731"/>
    </source>
</evidence>
<dbReference type="InterPro" id="IPR045087">
    <property type="entry name" value="Cu-oxidase_fam"/>
</dbReference>
<dbReference type="InterPro" id="IPR008972">
    <property type="entry name" value="Cupredoxin"/>
</dbReference>
<dbReference type="PROSITE" id="PS00080">
    <property type="entry name" value="MULTICOPPER_OXIDASE2"/>
    <property type="match status" value="1"/>
</dbReference>
<dbReference type="AlphaFoldDB" id="R7S4G7"/>
<dbReference type="KEGG" id="psq:PUNSTDRAFT_92133"/>
<dbReference type="eggNOG" id="KOG1263">
    <property type="taxonomic scope" value="Eukaryota"/>
</dbReference>
<keyword evidence="12" id="KW-1185">Reference proteome</keyword>
<evidence type="ECO:0000256" key="6">
    <source>
        <dbReference type="ARBA" id="ARBA00023180"/>
    </source>
</evidence>
<dbReference type="HOGENOM" id="CLU_006504_2_1_1"/>
<reference evidence="12" key="1">
    <citation type="journal article" date="2012" name="Science">
        <title>The Paleozoic origin of enzymatic lignin decomposition reconstructed from 31 fungal genomes.</title>
        <authorList>
            <person name="Floudas D."/>
            <person name="Binder M."/>
            <person name="Riley R."/>
            <person name="Barry K."/>
            <person name="Blanchette R.A."/>
            <person name="Henrissat B."/>
            <person name="Martinez A.T."/>
            <person name="Otillar R."/>
            <person name="Spatafora J.W."/>
            <person name="Yadav J.S."/>
            <person name="Aerts A."/>
            <person name="Benoit I."/>
            <person name="Boyd A."/>
            <person name="Carlson A."/>
            <person name="Copeland A."/>
            <person name="Coutinho P.M."/>
            <person name="de Vries R.P."/>
            <person name="Ferreira P."/>
            <person name="Findley K."/>
            <person name="Foster B."/>
            <person name="Gaskell J."/>
            <person name="Glotzer D."/>
            <person name="Gorecki P."/>
            <person name="Heitman J."/>
            <person name="Hesse C."/>
            <person name="Hori C."/>
            <person name="Igarashi K."/>
            <person name="Jurgens J.A."/>
            <person name="Kallen N."/>
            <person name="Kersten P."/>
            <person name="Kohler A."/>
            <person name="Kuees U."/>
            <person name="Kumar T.K.A."/>
            <person name="Kuo A."/>
            <person name="LaButti K."/>
            <person name="Larrondo L.F."/>
            <person name="Lindquist E."/>
            <person name="Ling A."/>
            <person name="Lombard V."/>
            <person name="Lucas S."/>
            <person name="Lundell T."/>
            <person name="Martin R."/>
            <person name="McLaughlin D.J."/>
            <person name="Morgenstern I."/>
            <person name="Morin E."/>
            <person name="Murat C."/>
            <person name="Nagy L.G."/>
            <person name="Nolan M."/>
            <person name="Ohm R.A."/>
            <person name="Patyshakuliyeva A."/>
            <person name="Rokas A."/>
            <person name="Ruiz-Duenas F.J."/>
            <person name="Sabat G."/>
            <person name="Salamov A."/>
            <person name="Samejima M."/>
            <person name="Schmutz J."/>
            <person name="Slot J.C."/>
            <person name="St John F."/>
            <person name="Stenlid J."/>
            <person name="Sun H."/>
            <person name="Sun S."/>
            <person name="Syed K."/>
            <person name="Tsang A."/>
            <person name="Wiebenga A."/>
            <person name="Young D."/>
            <person name="Pisabarro A."/>
            <person name="Eastwood D.C."/>
            <person name="Martin F."/>
            <person name="Cullen D."/>
            <person name="Grigoriev I.V."/>
            <person name="Hibbett D.S."/>
        </authorList>
    </citation>
    <scope>NUCLEOTIDE SEQUENCE [LARGE SCALE GENOMIC DNA]</scope>
    <source>
        <strain evidence="12">HHB-11173 SS5</strain>
    </source>
</reference>
<evidence type="ECO:0000259" key="10">
    <source>
        <dbReference type="Pfam" id="PF07732"/>
    </source>
</evidence>
<dbReference type="PROSITE" id="PS00079">
    <property type="entry name" value="MULTICOPPER_OXIDASE1"/>
    <property type="match status" value="1"/>
</dbReference>
<keyword evidence="4" id="KW-0186">Copper</keyword>
<dbReference type="Pfam" id="PF07731">
    <property type="entry name" value="Cu-oxidase_2"/>
    <property type="match status" value="1"/>
</dbReference>
<dbReference type="PANTHER" id="PTHR11709:SF511">
    <property type="entry name" value="LACCASE"/>
    <property type="match status" value="1"/>
</dbReference>
<dbReference type="Proteomes" id="UP000054196">
    <property type="component" value="Unassembled WGS sequence"/>
</dbReference>
<evidence type="ECO:0000259" key="8">
    <source>
        <dbReference type="Pfam" id="PF00394"/>
    </source>
</evidence>
<keyword evidence="7" id="KW-0732">Signal</keyword>
<evidence type="ECO:0000256" key="2">
    <source>
        <dbReference type="ARBA" id="ARBA00022723"/>
    </source>
</evidence>
<organism evidence="11 12">
    <name type="scientific">Punctularia strigosozonata (strain HHB-11173)</name>
    <name type="common">White-rot fungus</name>
    <dbReference type="NCBI Taxonomy" id="741275"/>
    <lineage>
        <taxon>Eukaryota</taxon>
        <taxon>Fungi</taxon>
        <taxon>Dikarya</taxon>
        <taxon>Basidiomycota</taxon>
        <taxon>Agaricomycotina</taxon>
        <taxon>Agaricomycetes</taxon>
        <taxon>Corticiales</taxon>
        <taxon>Punctulariaceae</taxon>
        <taxon>Punctularia</taxon>
    </lineage>
</organism>
<dbReference type="InterPro" id="IPR033138">
    <property type="entry name" value="Cu_oxidase_CS"/>
</dbReference>
<dbReference type="FunFam" id="2.60.40.420:FF:000045">
    <property type="entry name" value="Laccase 2"/>
    <property type="match status" value="1"/>
</dbReference>
<dbReference type="Pfam" id="PF00394">
    <property type="entry name" value="Cu-oxidase"/>
    <property type="match status" value="1"/>
</dbReference>
<keyword evidence="3" id="KW-0560">Oxidoreductase</keyword>
<dbReference type="InterPro" id="IPR011706">
    <property type="entry name" value="Cu-oxidase_C"/>
</dbReference>
<feature type="domain" description="Plastocyanin-like" evidence="8">
    <location>
        <begin position="176"/>
        <end position="319"/>
    </location>
</feature>
<feature type="domain" description="Plastocyanin-like" evidence="10">
    <location>
        <begin position="42"/>
        <end position="162"/>
    </location>
</feature>
<name>R7S4G7_PUNST</name>
<feature type="chain" id="PRO_5004443763" evidence="7">
    <location>
        <begin position="19"/>
        <end position="530"/>
    </location>
</feature>
<dbReference type="EMBL" id="JH687551">
    <property type="protein sequence ID" value="EIN05270.1"/>
    <property type="molecule type" value="Genomic_DNA"/>
</dbReference>
<evidence type="ECO:0000256" key="3">
    <source>
        <dbReference type="ARBA" id="ARBA00023002"/>
    </source>
</evidence>
<accession>R7S4G7</accession>
<sequence length="530" mass="57572">MLDLFTSVLLYLVASGSAATLSLNPSAATTTSIVQATSTITVQNKKLAPDGYSRDTVVANGVFPAPPLIGYKGGKFELTVKNQLSDTAMDLPTSIHWHGLFQKSTNYQDGVDMVTQCPIIPGHSYEYKFSVPDQAGTFWYHSHYKTQYCDGLRGPLIIYDTNDPHASLYDVDDLNTIVTLADWYHIVSPLETLGAGAVALPDATLINGKGRSLETLDADLAVITVTKGKRYRMRLVAIACHPNWIWSIDSHTMTVIEVDGVNVQPYTVDSIQIYAAQRYSFILNANQPVNNYWIRAVSNLTPVGTIGGLNSAILRYSGAPAEEPTTSDISSNRLNEQALKPLTAAAVPGSATKDGADVNINLDIEINPLTLHFTVNGDEYERPSVPVLLQILNGANASELLPKGSVFYVPKNKVIQVSFTQLVGAVGGPHPMHLHGHQFSVIRSASNSSYNYIDPPVRDTVSAGTVGDLVTIRFTTDNPGPWLLHCHIDWHFNAGLAIVFAEDPADTPTVDAPTTQWKDLCPVYDSYIAS</sequence>
<feature type="signal peptide" evidence="7">
    <location>
        <begin position="1"/>
        <end position="18"/>
    </location>
</feature>
<dbReference type="SUPFAM" id="SSF49503">
    <property type="entry name" value="Cupredoxins"/>
    <property type="match status" value="3"/>
</dbReference>
<keyword evidence="5" id="KW-1015">Disulfide bond</keyword>
<dbReference type="InterPro" id="IPR011707">
    <property type="entry name" value="Cu-oxidase-like_N"/>
</dbReference>
<dbReference type="GO" id="GO:0005507">
    <property type="term" value="F:copper ion binding"/>
    <property type="evidence" value="ECO:0007669"/>
    <property type="project" value="InterPro"/>
</dbReference>
<evidence type="ECO:0000313" key="11">
    <source>
        <dbReference type="EMBL" id="EIN05270.1"/>
    </source>
</evidence>
<dbReference type="Gene3D" id="2.60.40.420">
    <property type="entry name" value="Cupredoxins - blue copper proteins"/>
    <property type="match status" value="3"/>
</dbReference>
<protein>
    <submittedName>
        <fullName evidence="11">Laccase</fullName>
    </submittedName>
</protein>
<dbReference type="OrthoDB" id="2121828at2759"/>
<dbReference type="PANTHER" id="PTHR11709">
    <property type="entry name" value="MULTI-COPPER OXIDASE"/>
    <property type="match status" value="1"/>
</dbReference>
<evidence type="ECO:0000256" key="1">
    <source>
        <dbReference type="ARBA" id="ARBA00010609"/>
    </source>
</evidence>
<dbReference type="InterPro" id="IPR002355">
    <property type="entry name" value="Cu_oxidase_Cu_BS"/>
</dbReference>
<comment type="similarity">
    <text evidence="1">Belongs to the multicopper oxidase family.</text>
</comment>
<evidence type="ECO:0000313" key="12">
    <source>
        <dbReference type="Proteomes" id="UP000054196"/>
    </source>
</evidence>
<gene>
    <name evidence="11" type="primary">Pslcc9</name>
    <name evidence="11" type="ORF">PUNSTDRAFT_92133</name>
</gene>
<keyword evidence="2" id="KW-0479">Metal-binding</keyword>
<keyword evidence="6" id="KW-0325">Glycoprotein</keyword>
<proteinExistence type="inferred from homology"/>
<dbReference type="CDD" id="cd13903">
    <property type="entry name" value="CuRO_3_Tv-LCC_like"/>
    <property type="match status" value="1"/>
</dbReference>